<comment type="caution">
    <text evidence="17">The sequence shown here is derived from an EMBL/GenBank/DDBJ whole genome shotgun (WGS) entry which is preliminary data.</text>
</comment>
<dbReference type="PRINTS" id="PR01791">
    <property type="entry name" value="REGUCALCIN"/>
</dbReference>
<feature type="domain" description="SMP-30/Gluconolactonase/LRE-like region" evidence="16">
    <location>
        <begin position="13"/>
        <end position="254"/>
    </location>
</feature>
<evidence type="ECO:0000256" key="10">
    <source>
        <dbReference type="ARBA" id="ARBA00022723"/>
    </source>
</evidence>
<evidence type="ECO:0000256" key="2">
    <source>
        <dbReference type="ARBA" id="ARBA00001913"/>
    </source>
</evidence>
<dbReference type="EMBL" id="BMJQ01000018">
    <property type="protein sequence ID" value="GGF41687.1"/>
    <property type="molecule type" value="Genomic_DNA"/>
</dbReference>
<protein>
    <recommendedName>
        <fullName evidence="8">Regucalcin</fullName>
        <ecNumber evidence="7">3.1.1.17</ecNumber>
    </recommendedName>
    <alternativeName>
        <fullName evidence="13">Gluconolactonase</fullName>
    </alternativeName>
</protein>
<gene>
    <name evidence="17" type="ORF">GCM10011611_55140</name>
</gene>
<dbReference type="InterPro" id="IPR008367">
    <property type="entry name" value="Regucalcin"/>
</dbReference>
<organism evidence="17 18">
    <name type="scientific">Aliidongia dinghuensis</name>
    <dbReference type="NCBI Taxonomy" id="1867774"/>
    <lineage>
        <taxon>Bacteria</taxon>
        <taxon>Pseudomonadati</taxon>
        <taxon>Pseudomonadota</taxon>
        <taxon>Alphaproteobacteria</taxon>
        <taxon>Rhodospirillales</taxon>
        <taxon>Dongiaceae</taxon>
        <taxon>Aliidongia</taxon>
    </lineage>
</organism>
<evidence type="ECO:0000256" key="4">
    <source>
        <dbReference type="ARBA" id="ARBA00001946"/>
    </source>
</evidence>
<dbReference type="InterPro" id="IPR005511">
    <property type="entry name" value="SMP-30"/>
</dbReference>
<dbReference type="AlphaFoldDB" id="A0A8J2YYM8"/>
<dbReference type="RefSeq" id="WP_189051397.1">
    <property type="nucleotide sequence ID" value="NZ_BMJQ01000018.1"/>
</dbReference>
<evidence type="ECO:0000256" key="3">
    <source>
        <dbReference type="ARBA" id="ARBA00001936"/>
    </source>
</evidence>
<dbReference type="Pfam" id="PF08450">
    <property type="entry name" value="SGL"/>
    <property type="match status" value="1"/>
</dbReference>
<name>A0A8J2YYM8_9PROT</name>
<dbReference type="GO" id="GO:0030234">
    <property type="term" value="F:enzyme regulator activity"/>
    <property type="evidence" value="ECO:0007669"/>
    <property type="project" value="InterPro"/>
</dbReference>
<sequence>MRIDCVVPARAVVGEGPVWDDRARVVWWVDIKGLKLHCYEPASGADRSWAMPSRLGTVALREQGGLVGAFKDGFALIDPETGAVTSLVDPEAHLPDNRFNDGGVDAAGRFWAGTMDDDEKAPTGHLYRLDPDGQVEAFESHIAITNGIDWSLDGRTLYFVDTVGGLIFAYDFDAAAGRPGPRRVFARVPADAGHPDGLVVDAEDHIWSAHWGGGRLTRYRPDGSIERVLAIPAPQVTSACFGGPNLDILYVTSAAIGLDAATLAQYPGAGGLFAVTGLGIRGRPSRRFAG</sequence>
<dbReference type="GO" id="GO:0005737">
    <property type="term" value="C:cytoplasm"/>
    <property type="evidence" value="ECO:0007669"/>
    <property type="project" value="UniProtKB-SubCell"/>
</dbReference>
<evidence type="ECO:0000259" key="16">
    <source>
        <dbReference type="Pfam" id="PF08450"/>
    </source>
</evidence>
<feature type="active site" description="Proton donor/acceptor" evidence="14">
    <location>
        <position position="196"/>
    </location>
</feature>
<dbReference type="EC" id="3.1.1.17" evidence="7"/>
<keyword evidence="12" id="KW-0106">Calcium</keyword>
<dbReference type="PRINTS" id="PR01790">
    <property type="entry name" value="SMP30FAMILY"/>
</dbReference>
<proteinExistence type="inferred from homology"/>
<accession>A0A8J2YYM8</accession>
<evidence type="ECO:0000256" key="12">
    <source>
        <dbReference type="ARBA" id="ARBA00022837"/>
    </source>
</evidence>
<evidence type="ECO:0000256" key="7">
    <source>
        <dbReference type="ARBA" id="ARBA00013227"/>
    </source>
</evidence>
<dbReference type="InterPro" id="IPR011042">
    <property type="entry name" value="6-blade_b-propeller_TolB-like"/>
</dbReference>
<feature type="binding site" evidence="15">
    <location>
        <position position="118"/>
    </location>
    <ligand>
        <name>substrate</name>
    </ligand>
</feature>
<dbReference type="PANTHER" id="PTHR10907">
    <property type="entry name" value="REGUCALCIN"/>
    <property type="match status" value="1"/>
</dbReference>
<evidence type="ECO:0000256" key="9">
    <source>
        <dbReference type="ARBA" id="ARBA00022490"/>
    </source>
</evidence>
<keyword evidence="11" id="KW-0378">Hydrolase</keyword>
<feature type="binding site" evidence="15">
    <location>
        <position position="15"/>
    </location>
    <ligand>
        <name>a divalent metal cation</name>
        <dbReference type="ChEBI" id="CHEBI:60240"/>
    </ligand>
</feature>
<feature type="binding site" evidence="15">
    <location>
        <position position="98"/>
    </location>
    <ligand>
        <name>substrate</name>
    </ligand>
</feature>
<comment type="subcellular location">
    <subcellularLocation>
        <location evidence="5">Cytoplasm</location>
    </subcellularLocation>
</comment>
<dbReference type="SUPFAM" id="SSF63829">
    <property type="entry name" value="Calcium-dependent phosphotriesterase"/>
    <property type="match status" value="1"/>
</dbReference>
<keyword evidence="9" id="KW-0963">Cytoplasm</keyword>
<reference evidence="17" key="2">
    <citation type="submission" date="2020-09" db="EMBL/GenBank/DDBJ databases">
        <authorList>
            <person name="Sun Q."/>
            <person name="Zhou Y."/>
        </authorList>
    </citation>
    <scope>NUCLEOTIDE SEQUENCE</scope>
    <source>
        <strain evidence="17">CGMCC 1.15725</strain>
    </source>
</reference>
<evidence type="ECO:0000256" key="14">
    <source>
        <dbReference type="PIRSR" id="PIRSR605511-1"/>
    </source>
</evidence>
<comment type="cofactor">
    <cofactor evidence="4">
        <name>Mg(2+)</name>
        <dbReference type="ChEBI" id="CHEBI:18420"/>
    </cofactor>
</comment>
<feature type="binding site" evidence="15">
    <location>
        <position position="100"/>
    </location>
    <ligand>
        <name>substrate</name>
    </ligand>
</feature>
<comment type="catalytic activity">
    <reaction evidence="1">
        <text>D-glucono-1,5-lactone + H2O = D-gluconate + H(+)</text>
        <dbReference type="Rhea" id="RHEA:10440"/>
        <dbReference type="ChEBI" id="CHEBI:15377"/>
        <dbReference type="ChEBI" id="CHEBI:15378"/>
        <dbReference type="ChEBI" id="CHEBI:16217"/>
        <dbReference type="ChEBI" id="CHEBI:18391"/>
        <dbReference type="EC" id="3.1.1.17"/>
    </reaction>
</comment>
<comment type="cofactor">
    <cofactor evidence="3">
        <name>Mn(2+)</name>
        <dbReference type="ChEBI" id="CHEBI:29035"/>
    </cofactor>
</comment>
<dbReference type="InterPro" id="IPR013658">
    <property type="entry name" value="SGL"/>
</dbReference>
<comment type="cofactor">
    <cofactor evidence="2">
        <name>Ca(2+)</name>
        <dbReference type="ChEBI" id="CHEBI:29108"/>
    </cofactor>
</comment>
<dbReference type="Proteomes" id="UP000646365">
    <property type="component" value="Unassembled WGS sequence"/>
</dbReference>
<evidence type="ECO:0000256" key="8">
    <source>
        <dbReference type="ARBA" id="ARBA00016808"/>
    </source>
</evidence>
<reference evidence="17" key="1">
    <citation type="journal article" date="2014" name="Int. J. Syst. Evol. Microbiol.">
        <title>Complete genome sequence of Corynebacterium casei LMG S-19264T (=DSM 44701T), isolated from a smear-ripened cheese.</title>
        <authorList>
            <consortium name="US DOE Joint Genome Institute (JGI-PGF)"/>
            <person name="Walter F."/>
            <person name="Albersmeier A."/>
            <person name="Kalinowski J."/>
            <person name="Ruckert C."/>
        </authorList>
    </citation>
    <scope>NUCLEOTIDE SEQUENCE</scope>
    <source>
        <strain evidence="17">CGMCC 1.15725</strain>
    </source>
</reference>
<evidence type="ECO:0000256" key="11">
    <source>
        <dbReference type="ARBA" id="ARBA00022801"/>
    </source>
</evidence>
<comment type="similarity">
    <text evidence="6">Belongs to the SMP-30/CGR1 family.</text>
</comment>
<evidence type="ECO:0000256" key="1">
    <source>
        <dbReference type="ARBA" id="ARBA00001589"/>
    </source>
</evidence>
<evidence type="ECO:0000313" key="18">
    <source>
        <dbReference type="Proteomes" id="UP000646365"/>
    </source>
</evidence>
<comment type="cofactor">
    <cofactor evidence="15">
        <name>Zn(2+)</name>
        <dbReference type="ChEBI" id="CHEBI:29105"/>
    </cofactor>
    <text evidence="15">Binds 1 divalent metal cation per subunit.</text>
</comment>
<evidence type="ECO:0000256" key="13">
    <source>
        <dbReference type="ARBA" id="ARBA00032464"/>
    </source>
</evidence>
<keyword evidence="18" id="KW-1185">Reference proteome</keyword>
<dbReference type="GO" id="GO:0019853">
    <property type="term" value="P:L-ascorbic acid biosynthetic process"/>
    <property type="evidence" value="ECO:0007669"/>
    <property type="project" value="TreeGrafter"/>
</dbReference>
<keyword evidence="10 15" id="KW-0479">Metal-binding</keyword>
<evidence type="ECO:0000313" key="17">
    <source>
        <dbReference type="EMBL" id="GGF41687.1"/>
    </source>
</evidence>
<evidence type="ECO:0000256" key="5">
    <source>
        <dbReference type="ARBA" id="ARBA00004496"/>
    </source>
</evidence>
<evidence type="ECO:0000256" key="6">
    <source>
        <dbReference type="ARBA" id="ARBA00008853"/>
    </source>
</evidence>
<feature type="binding site" evidence="15">
    <location>
        <position position="146"/>
    </location>
    <ligand>
        <name>a divalent metal cation</name>
        <dbReference type="ChEBI" id="CHEBI:60240"/>
    </ligand>
</feature>
<feature type="binding site" evidence="15">
    <location>
        <position position="196"/>
    </location>
    <ligand>
        <name>a divalent metal cation</name>
        <dbReference type="ChEBI" id="CHEBI:60240"/>
    </ligand>
</feature>
<keyword evidence="15" id="KW-0862">Zinc</keyword>
<dbReference type="GO" id="GO:0005509">
    <property type="term" value="F:calcium ion binding"/>
    <property type="evidence" value="ECO:0007669"/>
    <property type="project" value="InterPro"/>
</dbReference>
<dbReference type="Gene3D" id="2.120.10.30">
    <property type="entry name" value="TolB, C-terminal domain"/>
    <property type="match status" value="1"/>
</dbReference>
<dbReference type="PANTHER" id="PTHR10907:SF47">
    <property type="entry name" value="REGUCALCIN"/>
    <property type="match status" value="1"/>
</dbReference>
<evidence type="ECO:0000256" key="15">
    <source>
        <dbReference type="PIRSR" id="PIRSR605511-2"/>
    </source>
</evidence>
<dbReference type="GO" id="GO:0004341">
    <property type="term" value="F:gluconolactonase activity"/>
    <property type="evidence" value="ECO:0007669"/>
    <property type="project" value="UniProtKB-EC"/>
</dbReference>